<sequence length="91" mass="10360">MDLKDTRHAWIQHLMSLNAVSEASCGGSDYLLLNTRHAYCALLQAEQDAHLPKVQSQTQYVKASEGKLSVQIKTAEYEGTKRYVYVDKWDI</sequence>
<gene>
    <name evidence="1" type="primary">AlNc14C1855G13086</name>
    <name evidence="1" type="ORF">ALNC14_144060</name>
</gene>
<proteinExistence type="predicted"/>
<dbReference type="EMBL" id="FR825195">
    <property type="protein sequence ID" value="CCA28262.1"/>
    <property type="molecule type" value="Genomic_DNA"/>
</dbReference>
<dbReference type="HOGENOM" id="CLU_2431568_0_0_1"/>
<reference evidence="1" key="2">
    <citation type="submission" date="2011-02" db="EMBL/GenBank/DDBJ databases">
        <authorList>
            <person name="MacLean D."/>
        </authorList>
    </citation>
    <scope>NUCLEOTIDE SEQUENCE</scope>
</reference>
<evidence type="ECO:0000313" key="1">
    <source>
        <dbReference type="EMBL" id="CCA28262.1"/>
    </source>
</evidence>
<name>F0X2U8_9STRA</name>
<accession>F0X2U8</accession>
<reference evidence="1" key="1">
    <citation type="journal article" date="2011" name="PLoS Biol.">
        <title>Gene gain and loss during evolution of obligate parasitism in the white rust pathogen of Arabidopsis thaliana.</title>
        <authorList>
            <person name="Kemen E."/>
            <person name="Gardiner A."/>
            <person name="Schultz-Larsen T."/>
            <person name="Kemen A.C."/>
            <person name="Balmuth A.L."/>
            <person name="Robert-Seilaniantz A."/>
            <person name="Bailey K."/>
            <person name="Holub E."/>
            <person name="Studholme D.J."/>
            <person name="Maclean D."/>
            <person name="Jones J.D."/>
        </authorList>
    </citation>
    <scope>NUCLEOTIDE SEQUENCE</scope>
</reference>
<protein>
    <submittedName>
        <fullName evidence="1">AlNc14C1855G13086 protein</fullName>
    </submittedName>
</protein>
<dbReference type="AlphaFoldDB" id="F0X2U8"/>
<organism evidence="1">
    <name type="scientific">Albugo laibachii Nc14</name>
    <dbReference type="NCBI Taxonomy" id="890382"/>
    <lineage>
        <taxon>Eukaryota</taxon>
        <taxon>Sar</taxon>
        <taxon>Stramenopiles</taxon>
        <taxon>Oomycota</taxon>
        <taxon>Peronosporomycetes</taxon>
        <taxon>Albuginales</taxon>
        <taxon>Albuginaceae</taxon>
        <taxon>Albugo</taxon>
    </lineage>
</organism>